<dbReference type="PROSITE" id="PS50005">
    <property type="entry name" value="TPR"/>
    <property type="match status" value="1"/>
</dbReference>
<sequence length="225" mass="25322">MKELIEFLEKKELKEQADSLKNGATKLNLNYKSIGVEGAEFIAKLLETDECSITDLRLNGKYGWINVRAGGVELIARALKLNKHSITHLDLGNNNIGAAEAELIFEALKSSNSVVELKLNNNNIGNIRAKYIAKLIESNSSITYLDLGDNDIEEQVMVEIENCLGINKVKAIKEAEKLYKDGLALDNQEKYSEAIEKYKAAIKKDNDNFLYKENLEKVQIKEQEQ</sequence>
<keyword evidence="7" id="KW-0234">DNA repair</keyword>
<evidence type="ECO:0000256" key="3">
    <source>
        <dbReference type="ARBA" id="ARBA00022454"/>
    </source>
</evidence>
<name>A0A0C2RE27_9RICK</name>
<dbReference type="PANTHER" id="PTHR24111">
    <property type="entry name" value="LEUCINE-RICH REPEAT-CONTAINING PROTEIN 34"/>
    <property type="match status" value="1"/>
</dbReference>
<dbReference type="SUPFAM" id="SSF48452">
    <property type="entry name" value="TPR-like"/>
    <property type="match status" value="1"/>
</dbReference>
<evidence type="ECO:0000256" key="6">
    <source>
        <dbReference type="ARBA" id="ARBA00022853"/>
    </source>
</evidence>
<dbReference type="EMBL" id="JWSW01000009">
    <property type="protein sequence ID" value="KIJ89060.1"/>
    <property type="molecule type" value="Genomic_DNA"/>
</dbReference>
<protein>
    <submittedName>
        <fullName evidence="9">Uncharacterized protein</fullName>
    </submittedName>
</protein>
<evidence type="ECO:0000256" key="2">
    <source>
        <dbReference type="ARBA" id="ARBA00010999"/>
    </source>
</evidence>
<gene>
    <name evidence="9" type="ORF">SB78_01760</name>
</gene>
<keyword evidence="8" id="KW-0802">TPR repeat</keyword>
<dbReference type="GO" id="GO:0006281">
    <property type="term" value="P:DNA repair"/>
    <property type="evidence" value="ECO:0007669"/>
    <property type="project" value="UniProtKB-KW"/>
</dbReference>
<feature type="repeat" description="TPR" evidence="8">
    <location>
        <begin position="175"/>
        <end position="208"/>
    </location>
</feature>
<dbReference type="AlphaFoldDB" id="A0A0C2RE27"/>
<dbReference type="InterPro" id="IPR032675">
    <property type="entry name" value="LRR_dom_sf"/>
</dbReference>
<keyword evidence="3" id="KW-0158">Chromosome</keyword>
<keyword evidence="5" id="KW-0227">DNA damage</keyword>
<reference evidence="9 10" key="1">
    <citation type="submission" date="2014-12" db="EMBL/GenBank/DDBJ databases">
        <title>Whole genome sequence of Candidatus Rickettsia asemboensis strain NMRCii isolated from cat fleas in west Kenya.</title>
        <authorList>
            <person name="Jima D."/>
            <person name="Luce-Fedrow A."/>
            <person name="Yang Y."/>
            <person name="Maina A.N."/>
            <person name="Snesrud E.C."/>
            <person name="Jarman R.G."/>
            <person name="Richards A.L."/>
            <person name="Hang J."/>
        </authorList>
    </citation>
    <scope>NUCLEOTIDE SEQUENCE [LARGE SCALE GENOMIC DNA]</scope>
    <source>
        <strain evidence="9 10">NMRCii</strain>
    </source>
</reference>
<comment type="caution">
    <text evidence="9">The sequence shown here is derived from an EMBL/GenBank/DDBJ whole genome shotgun (WGS) entry which is preliminary data.</text>
</comment>
<evidence type="ECO:0000313" key="9">
    <source>
        <dbReference type="EMBL" id="KIJ89060.1"/>
    </source>
</evidence>
<evidence type="ECO:0000256" key="8">
    <source>
        <dbReference type="PROSITE-ProRule" id="PRU00339"/>
    </source>
</evidence>
<organism evidence="9 10">
    <name type="scientific">Rickettsia asembonensis</name>
    <dbReference type="NCBI Taxonomy" id="1068590"/>
    <lineage>
        <taxon>Bacteria</taxon>
        <taxon>Pseudomonadati</taxon>
        <taxon>Pseudomonadota</taxon>
        <taxon>Alphaproteobacteria</taxon>
        <taxon>Rickettsiales</taxon>
        <taxon>Rickettsiaceae</taxon>
        <taxon>Rickettsieae</taxon>
        <taxon>Rickettsia</taxon>
        <taxon>spotted fever group</taxon>
    </lineage>
</organism>
<evidence type="ECO:0000256" key="7">
    <source>
        <dbReference type="ARBA" id="ARBA00023204"/>
    </source>
</evidence>
<evidence type="ECO:0000256" key="1">
    <source>
        <dbReference type="ARBA" id="ARBA00004286"/>
    </source>
</evidence>
<dbReference type="Pfam" id="PF13516">
    <property type="entry name" value="LRR_6"/>
    <property type="match status" value="2"/>
</dbReference>
<evidence type="ECO:0000256" key="4">
    <source>
        <dbReference type="ARBA" id="ARBA00022737"/>
    </source>
</evidence>
<dbReference type="GO" id="GO:0006325">
    <property type="term" value="P:chromatin organization"/>
    <property type="evidence" value="ECO:0007669"/>
    <property type="project" value="UniProtKB-KW"/>
</dbReference>
<dbReference type="Proteomes" id="UP000031952">
    <property type="component" value="Unassembled WGS sequence"/>
</dbReference>
<dbReference type="InterPro" id="IPR001611">
    <property type="entry name" value="Leu-rich_rpt"/>
</dbReference>
<keyword evidence="4" id="KW-0677">Repeat</keyword>
<accession>A0A0C2RE27</accession>
<dbReference type="SMART" id="SM00368">
    <property type="entry name" value="LRR_RI"/>
    <property type="match status" value="3"/>
</dbReference>
<keyword evidence="6" id="KW-0156">Chromatin regulator</keyword>
<dbReference type="InterPro" id="IPR052201">
    <property type="entry name" value="LRR-containing_regulator"/>
</dbReference>
<dbReference type="PANTHER" id="PTHR24111:SF0">
    <property type="entry name" value="LEUCINE-RICH REPEAT-CONTAINING PROTEIN"/>
    <property type="match status" value="1"/>
</dbReference>
<evidence type="ECO:0000256" key="5">
    <source>
        <dbReference type="ARBA" id="ARBA00022763"/>
    </source>
</evidence>
<dbReference type="RefSeq" id="WP_041078128.1">
    <property type="nucleotide sequence ID" value="NZ_JWSW01000009.1"/>
</dbReference>
<dbReference type="Gene3D" id="3.80.10.10">
    <property type="entry name" value="Ribonuclease Inhibitor"/>
    <property type="match status" value="1"/>
</dbReference>
<dbReference type="InterPro" id="IPR011990">
    <property type="entry name" value="TPR-like_helical_dom_sf"/>
</dbReference>
<keyword evidence="10" id="KW-1185">Reference proteome</keyword>
<dbReference type="GO" id="GO:0005694">
    <property type="term" value="C:chromosome"/>
    <property type="evidence" value="ECO:0007669"/>
    <property type="project" value="UniProtKB-SubCell"/>
</dbReference>
<dbReference type="SUPFAM" id="SSF52047">
    <property type="entry name" value="RNI-like"/>
    <property type="match status" value="1"/>
</dbReference>
<dbReference type="InterPro" id="IPR019734">
    <property type="entry name" value="TPR_rpt"/>
</dbReference>
<proteinExistence type="inferred from homology"/>
<comment type="similarity">
    <text evidence="2">Belongs to the Tonsoku family.</text>
</comment>
<evidence type="ECO:0000313" key="10">
    <source>
        <dbReference type="Proteomes" id="UP000031952"/>
    </source>
</evidence>
<comment type="subcellular location">
    <subcellularLocation>
        <location evidence="1">Chromosome</location>
    </subcellularLocation>
</comment>